<comment type="caution">
    <text evidence="2">The sequence shown here is derived from an EMBL/GenBank/DDBJ whole genome shotgun (WGS) entry which is preliminary data.</text>
</comment>
<feature type="compositionally biased region" description="Low complexity" evidence="1">
    <location>
        <begin position="93"/>
        <end position="110"/>
    </location>
</feature>
<dbReference type="AlphaFoldDB" id="A0A1R3KFE6"/>
<name>A0A1R3KFE6_9ROSI</name>
<keyword evidence="3" id="KW-1185">Reference proteome</keyword>
<evidence type="ECO:0000256" key="1">
    <source>
        <dbReference type="SAM" id="MobiDB-lite"/>
    </source>
</evidence>
<proteinExistence type="predicted"/>
<evidence type="ECO:0000313" key="2">
    <source>
        <dbReference type="EMBL" id="OMP05803.1"/>
    </source>
</evidence>
<evidence type="ECO:0000313" key="3">
    <source>
        <dbReference type="Proteomes" id="UP000187203"/>
    </source>
</evidence>
<reference evidence="3" key="1">
    <citation type="submission" date="2013-09" db="EMBL/GenBank/DDBJ databases">
        <title>Corchorus olitorius genome sequencing.</title>
        <authorList>
            <person name="Alam M."/>
            <person name="Haque M.S."/>
            <person name="Islam M.S."/>
            <person name="Emdad E.M."/>
            <person name="Islam M.M."/>
            <person name="Ahmed B."/>
            <person name="Halim A."/>
            <person name="Hossen Q.M.M."/>
            <person name="Hossain M.Z."/>
            <person name="Ahmed R."/>
            <person name="Khan M.M."/>
            <person name="Islam R."/>
            <person name="Rashid M.M."/>
            <person name="Khan S.A."/>
            <person name="Rahman M.S."/>
            <person name="Alam M."/>
            <person name="Yahiya A.S."/>
            <person name="Khan M.S."/>
            <person name="Azam M.S."/>
            <person name="Haque T."/>
            <person name="Lashkar M.Z.H."/>
            <person name="Akhand A.I."/>
            <person name="Morshed G."/>
            <person name="Roy S."/>
            <person name="Uddin K.S."/>
            <person name="Rabeya T."/>
            <person name="Hossain A.S."/>
            <person name="Chowdhury A."/>
            <person name="Snigdha A.R."/>
            <person name="Mortoza M.S."/>
            <person name="Matin S.A."/>
            <person name="Hoque S.M.E."/>
            <person name="Islam M.K."/>
            <person name="Roy D.K."/>
            <person name="Haider R."/>
            <person name="Moosa M.M."/>
            <person name="Elias S.M."/>
            <person name="Hasan A.M."/>
            <person name="Jahan S."/>
            <person name="Shafiuddin M."/>
            <person name="Mahmood N."/>
            <person name="Shommy N.S."/>
        </authorList>
    </citation>
    <scope>NUCLEOTIDE SEQUENCE [LARGE SCALE GENOMIC DNA]</scope>
    <source>
        <strain evidence="3">cv. O-4</strain>
    </source>
</reference>
<organism evidence="2 3">
    <name type="scientific">Corchorus olitorius</name>
    <dbReference type="NCBI Taxonomy" id="93759"/>
    <lineage>
        <taxon>Eukaryota</taxon>
        <taxon>Viridiplantae</taxon>
        <taxon>Streptophyta</taxon>
        <taxon>Embryophyta</taxon>
        <taxon>Tracheophyta</taxon>
        <taxon>Spermatophyta</taxon>
        <taxon>Magnoliopsida</taxon>
        <taxon>eudicotyledons</taxon>
        <taxon>Gunneridae</taxon>
        <taxon>Pentapetalae</taxon>
        <taxon>rosids</taxon>
        <taxon>malvids</taxon>
        <taxon>Malvales</taxon>
        <taxon>Malvaceae</taxon>
        <taxon>Grewioideae</taxon>
        <taxon>Apeibeae</taxon>
        <taxon>Corchorus</taxon>
    </lineage>
</organism>
<sequence length="196" mass="21509">MYKKSSGDKIGTDEPTIGKDELDDDIAQPDAVSIEQGEQPPLPKNTEHQLQRSIKGHIPSTSSFFNPVFLKSNPPPVSATTGSENASKIPKRTTNLSSPTTPSSTNTMSFSPIPVVLKRRIGDKGSILEQRNRAATSQQWPARWPECPAARPAAWMLLPDLPSKPKRAAKQPNKVGAASQCGQRLRPPESWFSRFR</sequence>
<protein>
    <submittedName>
        <fullName evidence="2">Uncharacterized protein</fullName>
    </submittedName>
</protein>
<dbReference type="Proteomes" id="UP000187203">
    <property type="component" value="Unassembled WGS sequence"/>
</dbReference>
<gene>
    <name evidence="2" type="ORF">COLO4_08539</name>
</gene>
<accession>A0A1R3KFE6</accession>
<feature type="compositionally biased region" description="Basic and acidic residues" evidence="1">
    <location>
        <begin position="1"/>
        <end position="20"/>
    </location>
</feature>
<feature type="region of interest" description="Disordered" evidence="1">
    <location>
        <begin position="1"/>
        <end position="110"/>
    </location>
</feature>
<feature type="region of interest" description="Disordered" evidence="1">
    <location>
        <begin position="163"/>
        <end position="196"/>
    </location>
</feature>
<dbReference type="EMBL" id="AWUE01013846">
    <property type="protein sequence ID" value="OMP05803.1"/>
    <property type="molecule type" value="Genomic_DNA"/>
</dbReference>